<keyword evidence="1" id="KW-0732">Signal</keyword>
<comment type="caution">
    <text evidence="2">The sequence shown here is derived from an EMBL/GenBank/DDBJ whole genome shotgun (WGS) entry which is preliminary data.</text>
</comment>
<organism evidence="2 3">
    <name type="scientific">Porites lobata</name>
    <dbReference type="NCBI Taxonomy" id="104759"/>
    <lineage>
        <taxon>Eukaryota</taxon>
        <taxon>Metazoa</taxon>
        <taxon>Cnidaria</taxon>
        <taxon>Anthozoa</taxon>
        <taxon>Hexacorallia</taxon>
        <taxon>Scleractinia</taxon>
        <taxon>Fungiina</taxon>
        <taxon>Poritidae</taxon>
        <taxon>Porites</taxon>
    </lineage>
</organism>
<evidence type="ECO:0000256" key="1">
    <source>
        <dbReference type="SAM" id="SignalP"/>
    </source>
</evidence>
<sequence>MKVLVLFAVSVMLLEFPSALGQYKCLFGACKREEMEDKPAYLPKSAEIAPLKNEYRRNSLRRLSEYLKTKRNQFDDVM</sequence>
<feature type="signal peptide" evidence="1">
    <location>
        <begin position="1"/>
        <end position="21"/>
    </location>
</feature>
<protein>
    <submittedName>
        <fullName evidence="2">Uncharacterized protein</fullName>
    </submittedName>
</protein>
<feature type="chain" id="PRO_5046609222" evidence="1">
    <location>
        <begin position="22"/>
        <end position="78"/>
    </location>
</feature>
<name>A0ABN8MZX4_9CNID</name>
<dbReference type="EMBL" id="CALNXK010000006">
    <property type="protein sequence ID" value="CAH3037912.1"/>
    <property type="molecule type" value="Genomic_DNA"/>
</dbReference>
<keyword evidence="3" id="KW-1185">Reference proteome</keyword>
<accession>A0ABN8MZX4</accession>
<gene>
    <name evidence="2" type="ORF">PLOB_00039536</name>
</gene>
<dbReference type="Proteomes" id="UP001159405">
    <property type="component" value="Unassembled WGS sequence"/>
</dbReference>
<evidence type="ECO:0000313" key="3">
    <source>
        <dbReference type="Proteomes" id="UP001159405"/>
    </source>
</evidence>
<proteinExistence type="predicted"/>
<evidence type="ECO:0000313" key="2">
    <source>
        <dbReference type="EMBL" id="CAH3037912.1"/>
    </source>
</evidence>
<reference evidence="2 3" key="1">
    <citation type="submission" date="2022-05" db="EMBL/GenBank/DDBJ databases">
        <authorList>
            <consortium name="Genoscope - CEA"/>
            <person name="William W."/>
        </authorList>
    </citation>
    <scope>NUCLEOTIDE SEQUENCE [LARGE SCALE GENOMIC DNA]</scope>
</reference>